<dbReference type="PROSITE" id="PS50016">
    <property type="entry name" value="ZF_PHD_2"/>
    <property type="match status" value="1"/>
</dbReference>
<keyword evidence="2 7" id="KW-0863">Zinc-finger</keyword>
<reference evidence="11" key="1">
    <citation type="submission" date="2011-09" db="EMBL/GenBank/DDBJ databases">
        <title>The odds of duplicate gene persistence after polyploidization.</title>
        <authorList>
            <person name="Chain F.J.J."/>
            <person name="Evans B.J."/>
            <person name="Dushoff J."/>
        </authorList>
    </citation>
    <scope>NUCLEOTIDE SEQUENCE</scope>
    <source>
        <tissue evidence="11">Liver</tissue>
    </source>
</reference>
<dbReference type="InterPro" id="IPR044133">
    <property type="entry name" value="KMT2A_PHD3"/>
</dbReference>
<dbReference type="PROSITE" id="PS51058">
    <property type="entry name" value="ZF_CXXC"/>
    <property type="match status" value="1"/>
</dbReference>
<evidence type="ECO:0000256" key="4">
    <source>
        <dbReference type="ARBA" id="ARBA00023015"/>
    </source>
</evidence>
<dbReference type="InterPro" id="IPR011011">
    <property type="entry name" value="Znf_FYVE_PHD"/>
</dbReference>
<organism evidence="11">
    <name type="scientific">Pipa carvalhoi</name>
    <name type="common">Carvalho's Surinam toad</name>
    <dbReference type="NCBI Taxonomy" id="191480"/>
    <lineage>
        <taxon>Eukaryota</taxon>
        <taxon>Metazoa</taxon>
        <taxon>Chordata</taxon>
        <taxon>Craniata</taxon>
        <taxon>Vertebrata</taxon>
        <taxon>Euteleostomi</taxon>
        <taxon>Amphibia</taxon>
        <taxon>Batrachia</taxon>
        <taxon>Anura</taxon>
        <taxon>Pipoidea</taxon>
        <taxon>Pipidae</taxon>
        <taxon>Pipinae</taxon>
        <taxon>Pipa</taxon>
    </lineage>
</organism>
<dbReference type="EMBL" id="JP287848">
    <property type="protein sequence ID" value="AEQ17229.1"/>
    <property type="molecule type" value="mRNA"/>
</dbReference>
<feature type="domain" description="CXXC-type" evidence="10">
    <location>
        <begin position="302"/>
        <end position="349"/>
    </location>
</feature>
<feature type="region of interest" description="Disordered" evidence="8">
    <location>
        <begin position="260"/>
        <end position="308"/>
    </location>
</feature>
<dbReference type="PANTHER" id="PTHR45838:SF4">
    <property type="entry name" value="HISTONE-LYSINE N-METHYLTRANSFERASE TRITHORAX"/>
    <property type="match status" value="1"/>
</dbReference>
<evidence type="ECO:0000259" key="10">
    <source>
        <dbReference type="PROSITE" id="PS51058"/>
    </source>
</evidence>
<feature type="compositionally biased region" description="Basic and acidic residues" evidence="8">
    <location>
        <begin position="67"/>
        <end position="91"/>
    </location>
</feature>
<evidence type="ECO:0000256" key="3">
    <source>
        <dbReference type="ARBA" id="ARBA00022833"/>
    </source>
</evidence>
<dbReference type="InterPro" id="IPR002857">
    <property type="entry name" value="Znf_CXXC"/>
</dbReference>
<feature type="non-terminal residue" evidence="11">
    <location>
        <position position="1"/>
    </location>
</feature>
<dbReference type="InterPro" id="IPR001965">
    <property type="entry name" value="Znf_PHD"/>
</dbReference>
<dbReference type="AlphaFoldDB" id="G5E384"/>
<dbReference type="Gene3D" id="3.30.40.10">
    <property type="entry name" value="Zinc/RING finger domain, C3HC4 (zinc finger)"/>
    <property type="match status" value="1"/>
</dbReference>
<dbReference type="CDD" id="cd15592">
    <property type="entry name" value="PHD3_KMT2A"/>
    <property type="match status" value="1"/>
</dbReference>
<dbReference type="Pfam" id="PF00628">
    <property type="entry name" value="PHD"/>
    <property type="match status" value="1"/>
</dbReference>
<proteinExistence type="evidence at transcript level"/>
<feature type="compositionally biased region" description="Basic and acidic residues" evidence="8">
    <location>
        <begin position="20"/>
        <end position="36"/>
    </location>
</feature>
<feature type="non-terminal residue" evidence="11">
    <location>
        <position position="506"/>
    </location>
</feature>
<keyword evidence="4" id="KW-0805">Transcription regulation</keyword>
<evidence type="ECO:0000259" key="9">
    <source>
        <dbReference type="PROSITE" id="PS50016"/>
    </source>
</evidence>
<dbReference type="GO" id="GO:0042800">
    <property type="term" value="F:histone H3K4 methyltransferase activity"/>
    <property type="evidence" value="ECO:0007669"/>
    <property type="project" value="TreeGrafter"/>
</dbReference>
<dbReference type="GO" id="GO:0008270">
    <property type="term" value="F:zinc ion binding"/>
    <property type="evidence" value="ECO:0007669"/>
    <property type="project" value="UniProtKB-KW"/>
</dbReference>
<keyword evidence="3" id="KW-0862">Zinc</keyword>
<dbReference type="InterPro" id="IPR019787">
    <property type="entry name" value="Znf_PHD-finger"/>
</dbReference>
<dbReference type="GO" id="GO:0003677">
    <property type="term" value="F:DNA binding"/>
    <property type="evidence" value="ECO:0007669"/>
    <property type="project" value="UniProtKB-KW"/>
</dbReference>
<dbReference type="SMART" id="SM00249">
    <property type="entry name" value="PHD"/>
    <property type="match status" value="1"/>
</dbReference>
<evidence type="ECO:0000256" key="6">
    <source>
        <dbReference type="ARBA" id="ARBA00023163"/>
    </source>
</evidence>
<dbReference type="GO" id="GO:0035097">
    <property type="term" value="C:histone methyltransferase complex"/>
    <property type="evidence" value="ECO:0007669"/>
    <property type="project" value="TreeGrafter"/>
</dbReference>
<feature type="compositionally biased region" description="Basic residues" evidence="8">
    <location>
        <begin position="123"/>
        <end position="134"/>
    </location>
</feature>
<keyword evidence="1" id="KW-0479">Metal-binding</keyword>
<dbReference type="SUPFAM" id="SSF57903">
    <property type="entry name" value="FYVE/PHD zinc finger"/>
    <property type="match status" value="1"/>
</dbReference>
<name>G5E384_9PIPI</name>
<feature type="region of interest" description="Disordered" evidence="8">
    <location>
        <begin position="187"/>
        <end position="215"/>
    </location>
</feature>
<dbReference type="Pfam" id="PF02008">
    <property type="entry name" value="zf-CXXC"/>
    <property type="match status" value="1"/>
</dbReference>
<evidence type="ECO:0000313" key="11">
    <source>
        <dbReference type="EMBL" id="AEQ17229.1"/>
    </source>
</evidence>
<sequence length="506" mass="55924">DVSGGSSGEEEQFLGFGSDDEVKTHSPSKTPKDQTTQRKPRGRPRNSLSRNTDASSHLAENTISNPDKQEYSTLDKAKPSESKPEEKRRGDLQPMAMSNSSCHRRKSMDLNPSKAVKLSPLKSKFKSNKLKLGRKGGVSIVRRRGRPPSSDAHSRIFESVLPPSTGRSSGASSIMGISLRKSKRVLNPIRSSEPKSPSHSMRTRSRREGSVSVLTPSASTSLTDISVTPLTASALNPSFPFSSTSITPASGMWQRKIRTAKTNQNDDKSSIAGSEEADQPAPPLKPIKQITRNKTQQEPPVKKGRRSRRCGQCPGCQVPDDCGVCTNCLDKPKFGGRNIKKQCCKMECNKCRNKKKRVWICTKCVRCKSCGSTTPGKGWDAQWSHDFSLCHDCAKLFAKGNFCPLCNKCYDDDDYESKMMQCGKCDRWVHSKCESLTDEMYEILSNLPESVAYTCINCTEQQPAEWRLALTSELQASLKYVLTALLNSRVKCIETLCLSSPYTVSA</sequence>
<keyword evidence="5" id="KW-0238">DNA-binding</keyword>
<dbReference type="PANTHER" id="PTHR45838">
    <property type="entry name" value="HISTONE-LYSINE-N-METHYLTRANSFERASE 2 KMT2 FAMILY MEMBER"/>
    <property type="match status" value="1"/>
</dbReference>
<keyword evidence="6" id="KW-0804">Transcription</keyword>
<accession>G5E384</accession>
<evidence type="ECO:0000256" key="5">
    <source>
        <dbReference type="ARBA" id="ARBA00023125"/>
    </source>
</evidence>
<feature type="region of interest" description="Disordered" evidence="8">
    <location>
        <begin position="1"/>
        <end position="173"/>
    </location>
</feature>
<feature type="domain" description="PHD-type" evidence="9">
    <location>
        <begin position="400"/>
        <end position="461"/>
    </location>
</feature>
<dbReference type="GO" id="GO:0045893">
    <property type="term" value="P:positive regulation of DNA-templated transcription"/>
    <property type="evidence" value="ECO:0007669"/>
    <property type="project" value="TreeGrafter"/>
</dbReference>
<dbReference type="FunFam" id="3.30.40.10:FF:000071">
    <property type="entry name" value="Histone-lysine N-methyltransferase"/>
    <property type="match status" value="1"/>
</dbReference>
<dbReference type="InterPro" id="IPR013083">
    <property type="entry name" value="Znf_RING/FYVE/PHD"/>
</dbReference>
<evidence type="ECO:0000256" key="1">
    <source>
        <dbReference type="ARBA" id="ARBA00022723"/>
    </source>
</evidence>
<evidence type="ECO:0000256" key="2">
    <source>
        <dbReference type="ARBA" id="ARBA00022771"/>
    </source>
</evidence>
<feature type="compositionally biased region" description="Polar residues" evidence="8">
    <location>
        <begin position="46"/>
        <end position="66"/>
    </location>
</feature>
<evidence type="ECO:0000256" key="8">
    <source>
        <dbReference type="SAM" id="MobiDB-lite"/>
    </source>
</evidence>
<evidence type="ECO:0000256" key="7">
    <source>
        <dbReference type="PROSITE-ProRule" id="PRU00509"/>
    </source>
</evidence>
<protein>
    <submittedName>
        <fullName evidence="11">Putative trx zinc-finger region</fullName>
    </submittedName>
</protein>